<feature type="compositionally biased region" description="Polar residues" evidence="1">
    <location>
        <begin position="333"/>
        <end position="347"/>
    </location>
</feature>
<keyword evidence="3" id="KW-1185">Reference proteome</keyword>
<evidence type="ECO:0000256" key="1">
    <source>
        <dbReference type="SAM" id="MobiDB-lite"/>
    </source>
</evidence>
<evidence type="ECO:0000313" key="2">
    <source>
        <dbReference type="EMBL" id="CAG9814620.1"/>
    </source>
</evidence>
<evidence type="ECO:0000313" key="3">
    <source>
        <dbReference type="Proteomes" id="UP001153737"/>
    </source>
</evidence>
<accession>A0A9N9X100</accession>
<proteinExistence type="predicted"/>
<feature type="region of interest" description="Disordered" evidence="1">
    <location>
        <begin position="137"/>
        <end position="179"/>
    </location>
</feature>
<dbReference type="AlphaFoldDB" id="A0A9N9X100"/>
<sequence>MNRHTFPAGKSIAHSEIGSVDLPGSSRIVRAQISRGIDAVAIQLMEDQTLQQWIPRYGDRLALKDFGKRHLALKKSSLIEILRKRVMFTNAKIAERGYCDSQPQKKKKRNAATTAASAALAAAAAAASTREEEMRLLFGRRDSSPRSPSRRTSTRSTSKSDSRSVGSGSVSSEGEFATPKELNWKQDDMFWQEDTFGSSSLDLSKPAPERTMREDFLAASADHQELEEEEDFIVQRLKRKRWGSPRLRQEPGRLEVDSKDFRQMVEKLKKNSDQLRTLVNSNPNTQKGIRKTIEDLGYLMKSFVKRCEEWKALSDSSDAHKGAASEYKEKETGGSTREAGTQTSTEEQLGCAMEKKHTRDQGTQTGTIETADLERVATFEAIKGLLDRVWPEDIYTKTTMEWKDLATLIADKDVAIIVDPEDKGDKGLMLTMRQKFPEAQDMLSTLKDSNIEYLMRAKKTPQAEERTRKGQGIPFCCP</sequence>
<dbReference type="EMBL" id="OU896717">
    <property type="protein sequence ID" value="CAG9814620.1"/>
    <property type="molecule type" value="Genomic_DNA"/>
</dbReference>
<organism evidence="2 3">
    <name type="scientific">Phaedon cochleariae</name>
    <name type="common">Mustard beetle</name>
    <dbReference type="NCBI Taxonomy" id="80249"/>
    <lineage>
        <taxon>Eukaryota</taxon>
        <taxon>Metazoa</taxon>
        <taxon>Ecdysozoa</taxon>
        <taxon>Arthropoda</taxon>
        <taxon>Hexapoda</taxon>
        <taxon>Insecta</taxon>
        <taxon>Pterygota</taxon>
        <taxon>Neoptera</taxon>
        <taxon>Endopterygota</taxon>
        <taxon>Coleoptera</taxon>
        <taxon>Polyphaga</taxon>
        <taxon>Cucujiformia</taxon>
        <taxon>Chrysomeloidea</taxon>
        <taxon>Chrysomelidae</taxon>
        <taxon>Chrysomelinae</taxon>
        <taxon>Chrysomelini</taxon>
        <taxon>Phaedon</taxon>
    </lineage>
</organism>
<dbReference type="OrthoDB" id="10681795at2759"/>
<reference evidence="2" key="1">
    <citation type="submission" date="2022-01" db="EMBL/GenBank/DDBJ databases">
        <authorList>
            <person name="King R."/>
        </authorList>
    </citation>
    <scope>NUCLEOTIDE SEQUENCE</scope>
</reference>
<name>A0A9N9X100_PHACE</name>
<gene>
    <name evidence="2" type="ORF">PHAECO_LOCUS2423</name>
</gene>
<dbReference type="Proteomes" id="UP001153737">
    <property type="component" value="Chromosome 11"/>
</dbReference>
<feature type="compositionally biased region" description="Basic and acidic residues" evidence="1">
    <location>
        <begin position="318"/>
        <end position="332"/>
    </location>
</feature>
<feature type="compositionally biased region" description="Low complexity" evidence="1">
    <location>
        <begin position="154"/>
        <end position="172"/>
    </location>
</feature>
<feature type="region of interest" description="Disordered" evidence="1">
    <location>
        <begin position="318"/>
        <end position="364"/>
    </location>
</feature>
<reference evidence="2" key="2">
    <citation type="submission" date="2022-10" db="EMBL/GenBank/DDBJ databases">
        <authorList>
            <consortium name="ENA_rothamsted_submissions"/>
            <consortium name="culmorum"/>
            <person name="King R."/>
        </authorList>
    </citation>
    <scope>NUCLEOTIDE SEQUENCE</scope>
</reference>
<protein>
    <submittedName>
        <fullName evidence="2">Uncharacterized protein</fullName>
    </submittedName>
</protein>